<dbReference type="AlphaFoldDB" id="A0A562SMY8"/>
<dbReference type="Pfam" id="PF01042">
    <property type="entry name" value="Ribonuc_L-PSP"/>
    <property type="match status" value="1"/>
</dbReference>
<dbReference type="PANTHER" id="PTHR43857">
    <property type="entry name" value="BLR7761 PROTEIN"/>
    <property type="match status" value="1"/>
</dbReference>
<dbReference type="SUPFAM" id="SSF55298">
    <property type="entry name" value="YjgF-like"/>
    <property type="match status" value="1"/>
</dbReference>
<dbReference type="EMBL" id="VLLF01000009">
    <property type="protein sequence ID" value="TWI82354.1"/>
    <property type="molecule type" value="Genomic_DNA"/>
</dbReference>
<proteinExistence type="predicted"/>
<protein>
    <submittedName>
        <fullName evidence="1">Enamine deaminase RidA (YjgF/YER057c/UK114 family)</fullName>
    </submittedName>
</protein>
<organism evidence="1 2">
    <name type="scientific">Roseibium hamelinense</name>
    <dbReference type="NCBI Taxonomy" id="150831"/>
    <lineage>
        <taxon>Bacteria</taxon>
        <taxon>Pseudomonadati</taxon>
        <taxon>Pseudomonadota</taxon>
        <taxon>Alphaproteobacteria</taxon>
        <taxon>Hyphomicrobiales</taxon>
        <taxon>Stappiaceae</taxon>
        <taxon>Roseibium</taxon>
    </lineage>
</organism>
<sequence length="135" mass="15121">MTLTSHTPISIRSPFAHYSHGVEVPSGSRILFASGQLGICPDDTIPECAMEQTRLCFENIGEVLKEASMTYSDIVRINAFVTDRRHLKAYMQVRDEFTSNPPPASTLIIVSGFAREEFVIEVEVIAAKKDKCMRR</sequence>
<reference evidence="1 2" key="1">
    <citation type="submission" date="2019-07" db="EMBL/GenBank/DDBJ databases">
        <title>Genomic Encyclopedia of Archaeal and Bacterial Type Strains, Phase II (KMG-II): from individual species to whole genera.</title>
        <authorList>
            <person name="Goeker M."/>
        </authorList>
    </citation>
    <scope>NUCLEOTIDE SEQUENCE [LARGE SCALE GENOMIC DNA]</scope>
    <source>
        <strain evidence="1 2">ATCC BAA-252</strain>
    </source>
</reference>
<keyword evidence="2" id="KW-1185">Reference proteome</keyword>
<dbReference type="Gene3D" id="3.30.1330.40">
    <property type="entry name" value="RutC-like"/>
    <property type="match status" value="1"/>
</dbReference>
<dbReference type="RefSeq" id="WP_145346235.1">
    <property type="nucleotide sequence ID" value="NZ_SMLY01000084.1"/>
</dbReference>
<gene>
    <name evidence="1" type="ORF">JM93_03704</name>
</gene>
<evidence type="ECO:0000313" key="2">
    <source>
        <dbReference type="Proteomes" id="UP000320593"/>
    </source>
</evidence>
<dbReference type="Proteomes" id="UP000320593">
    <property type="component" value="Unassembled WGS sequence"/>
</dbReference>
<dbReference type="PANTHER" id="PTHR43857:SF1">
    <property type="entry name" value="YJGH FAMILY PROTEIN"/>
    <property type="match status" value="1"/>
</dbReference>
<dbReference type="OrthoDB" id="9799840at2"/>
<dbReference type="InterPro" id="IPR006175">
    <property type="entry name" value="YjgF/YER057c/UK114"/>
</dbReference>
<dbReference type="CDD" id="cd00448">
    <property type="entry name" value="YjgF_YER057c_UK114_family"/>
    <property type="match status" value="1"/>
</dbReference>
<dbReference type="InterPro" id="IPR035959">
    <property type="entry name" value="RutC-like_sf"/>
</dbReference>
<comment type="caution">
    <text evidence="1">The sequence shown here is derived from an EMBL/GenBank/DDBJ whole genome shotgun (WGS) entry which is preliminary data.</text>
</comment>
<name>A0A562SMY8_9HYPH</name>
<evidence type="ECO:0000313" key="1">
    <source>
        <dbReference type="EMBL" id="TWI82354.1"/>
    </source>
</evidence>
<accession>A0A562SMY8</accession>